<dbReference type="PANTHER" id="PTHR43222">
    <property type="entry name" value="NUDIX HYDROLASE 23"/>
    <property type="match status" value="1"/>
</dbReference>
<dbReference type="SUPFAM" id="SSF55811">
    <property type="entry name" value="Nudix"/>
    <property type="match status" value="1"/>
</dbReference>
<dbReference type="PROSITE" id="PS51462">
    <property type="entry name" value="NUDIX"/>
    <property type="match status" value="1"/>
</dbReference>
<dbReference type="Gene3D" id="3.90.79.10">
    <property type="entry name" value="Nucleoside Triphosphate Pyrophosphohydrolase"/>
    <property type="match status" value="1"/>
</dbReference>
<dbReference type="PROSITE" id="PS00893">
    <property type="entry name" value="NUDIX_BOX"/>
    <property type="match status" value="1"/>
</dbReference>
<keyword evidence="2" id="KW-0378">Hydrolase</keyword>
<evidence type="ECO:0000259" key="4">
    <source>
        <dbReference type="PROSITE" id="PS51462"/>
    </source>
</evidence>
<dbReference type="InterPro" id="IPR020084">
    <property type="entry name" value="NUDIX_hydrolase_CS"/>
</dbReference>
<dbReference type="EMBL" id="FTOA01000002">
    <property type="protein sequence ID" value="SIS49308.1"/>
    <property type="molecule type" value="Genomic_DNA"/>
</dbReference>
<evidence type="ECO:0000256" key="1">
    <source>
        <dbReference type="ARBA" id="ARBA00001946"/>
    </source>
</evidence>
<evidence type="ECO:0000313" key="5">
    <source>
        <dbReference type="EMBL" id="SIS49308.1"/>
    </source>
</evidence>
<feature type="domain" description="Nudix hydrolase" evidence="4">
    <location>
        <begin position="54"/>
        <end position="183"/>
    </location>
</feature>
<organism evidence="5 6">
    <name type="scientific">Insolitispirillum peregrinum</name>
    <dbReference type="NCBI Taxonomy" id="80876"/>
    <lineage>
        <taxon>Bacteria</taxon>
        <taxon>Pseudomonadati</taxon>
        <taxon>Pseudomonadota</taxon>
        <taxon>Alphaproteobacteria</taxon>
        <taxon>Rhodospirillales</taxon>
        <taxon>Novispirillaceae</taxon>
        <taxon>Insolitispirillum</taxon>
    </lineage>
</organism>
<dbReference type="AlphaFoldDB" id="A0A1N7JJ12"/>
<evidence type="ECO:0000313" key="6">
    <source>
        <dbReference type="Proteomes" id="UP000185678"/>
    </source>
</evidence>
<accession>A0A1N7JJ12</accession>
<keyword evidence="6" id="KW-1185">Reference proteome</keyword>
<name>A0A1N7JJ12_9PROT</name>
<comment type="cofactor">
    <cofactor evidence="1">
        <name>Mg(2+)</name>
        <dbReference type="ChEBI" id="CHEBI:18420"/>
    </cofactor>
</comment>
<dbReference type="Proteomes" id="UP000185678">
    <property type="component" value="Unassembled WGS sequence"/>
</dbReference>
<dbReference type="InterPro" id="IPR015797">
    <property type="entry name" value="NUDIX_hydrolase-like_dom_sf"/>
</dbReference>
<dbReference type="GO" id="GO:0016787">
    <property type="term" value="F:hydrolase activity"/>
    <property type="evidence" value="ECO:0007669"/>
    <property type="project" value="UniProtKB-KW"/>
</dbReference>
<dbReference type="InterPro" id="IPR000086">
    <property type="entry name" value="NUDIX_hydrolase_dom"/>
</dbReference>
<dbReference type="CDD" id="cd04511">
    <property type="entry name" value="NUDIX_Hydrolase"/>
    <property type="match status" value="1"/>
</dbReference>
<dbReference type="Pfam" id="PF00293">
    <property type="entry name" value="NUDIX"/>
    <property type="match status" value="1"/>
</dbReference>
<gene>
    <name evidence="5" type="ORF">SAMN05421779_102321</name>
</gene>
<evidence type="ECO:0000256" key="2">
    <source>
        <dbReference type="ARBA" id="ARBA00022801"/>
    </source>
</evidence>
<dbReference type="RefSeq" id="WP_076399200.1">
    <property type="nucleotide sequence ID" value="NZ_FTOA01000002.1"/>
</dbReference>
<dbReference type="InterPro" id="IPR029401">
    <property type="entry name" value="Nudix_N"/>
</dbReference>
<dbReference type="Pfam" id="PF14803">
    <property type="entry name" value="Zn_ribbon_Nudix"/>
    <property type="match status" value="1"/>
</dbReference>
<protein>
    <submittedName>
        <fullName evidence="5">ADP-ribose pyrophosphatase YjhB, NUDIX family</fullName>
    </submittedName>
</protein>
<sequence length="196" mass="21883">MTQFTPPKGPAVAPDTAARSGCGGRGPVSLRMPEGDDRLRKVCDDCGFVYYENPKVIVGAVCTWDDADGEPLFLMIRRGIEPQLGYWGLPSGYMELHETSHAGAAREVWEEARARVETDHLLAIYNLPEISQVHLIYRARMMTSHHGAGPESIETALFRWDEIPWNELAYPNVAWALESWRKVRGQDGFAPMTGPV</sequence>
<feature type="region of interest" description="Disordered" evidence="3">
    <location>
        <begin position="1"/>
        <end position="29"/>
    </location>
</feature>
<dbReference type="STRING" id="80876.SAMN05421779_102321"/>
<reference evidence="5 6" key="1">
    <citation type="submission" date="2017-01" db="EMBL/GenBank/DDBJ databases">
        <authorList>
            <person name="Mah S.A."/>
            <person name="Swanson W.J."/>
            <person name="Moy G.W."/>
            <person name="Vacquier V.D."/>
        </authorList>
    </citation>
    <scope>NUCLEOTIDE SEQUENCE [LARGE SCALE GENOMIC DNA]</scope>
    <source>
        <strain evidence="5 6">DSM 11589</strain>
    </source>
</reference>
<proteinExistence type="predicted"/>
<dbReference type="PANTHER" id="PTHR43222:SF2">
    <property type="entry name" value="NUDIX HYDROLASE 23, CHLOROPLASTIC"/>
    <property type="match status" value="1"/>
</dbReference>
<dbReference type="Gene3D" id="2.20.70.10">
    <property type="match status" value="1"/>
</dbReference>
<evidence type="ECO:0000256" key="3">
    <source>
        <dbReference type="SAM" id="MobiDB-lite"/>
    </source>
</evidence>
<dbReference type="OrthoDB" id="9761969at2"/>